<evidence type="ECO:0000313" key="3">
    <source>
        <dbReference type="EMBL" id="MBG8551989.1"/>
    </source>
</evidence>
<proteinExistence type="predicted"/>
<organism evidence="3 4">
    <name type="scientific">Hymenobacter guriensis</name>
    <dbReference type="NCBI Taxonomy" id="2793065"/>
    <lineage>
        <taxon>Bacteria</taxon>
        <taxon>Pseudomonadati</taxon>
        <taxon>Bacteroidota</taxon>
        <taxon>Cytophagia</taxon>
        <taxon>Cytophagales</taxon>
        <taxon>Hymenobacteraceae</taxon>
        <taxon>Hymenobacter</taxon>
    </lineage>
</organism>
<keyword evidence="4" id="KW-1185">Reference proteome</keyword>
<protein>
    <recommendedName>
        <fullName evidence="5">Protein BatD</fullName>
    </recommendedName>
</protein>
<feature type="chain" id="PRO_5045638250" description="Protein BatD" evidence="2">
    <location>
        <begin position="21"/>
        <end position="302"/>
    </location>
</feature>
<keyword evidence="2" id="KW-0732">Signal</keyword>
<name>A0ABS0KVU9_9BACT</name>
<feature type="transmembrane region" description="Helical" evidence="1">
    <location>
        <begin position="155"/>
        <end position="176"/>
    </location>
</feature>
<evidence type="ECO:0000256" key="2">
    <source>
        <dbReference type="SAM" id="SignalP"/>
    </source>
</evidence>
<dbReference type="Proteomes" id="UP000601099">
    <property type="component" value="Unassembled WGS sequence"/>
</dbReference>
<comment type="caution">
    <text evidence="3">The sequence shown here is derived from an EMBL/GenBank/DDBJ whole genome shotgun (WGS) entry which is preliminary data.</text>
</comment>
<gene>
    <name evidence="3" type="ORF">I5L79_00430</name>
</gene>
<evidence type="ECO:0000256" key="1">
    <source>
        <dbReference type="SAM" id="Phobius"/>
    </source>
</evidence>
<reference evidence="3 4" key="1">
    <citation type="submission" date="2020-11" db="EMBL/GenBank/DDBJ databases">
        <title>Hymenobacter sp.</title>
        <authorList>
            <person name="Kim M.K."/>
        </authorList>
    </citation>
    <scope>NUCLEOTIDE SEQUENCE [LARGE SCALE GENOMIC DNA]</scope>
    <source>
        <strain evidence="3 4">BT594</strain>
    </source>
</reference>
<accession>A0ABS0KVU9</accession>
<evidence type="ECO:0000313" key="4">
    <source>
        <dbReference type="Proteomes" id="UP000601099"/>
    </source>
</evidence>
<keyword evidence="1" id="KW-0472">Membrane</keyword>
<sequence length="302" mass="34428">MGSRWVARLGLALLPLVALAQQPEPVGRFRQPTTQVGDVVEFELTFRHPAALEVVFPDSTADFRPFEYVGRRYSPTRTLQGQSLDRAVYRLRTFALDSVQQLSLPVMVLRGRDSVLLPTAPAAVRLRFLAPAATASPPALRATTTLLPVEARFNYPYWLTALGGLMVLSGGLVLLFRRRLRRRYQRYKLRKNHAYFLAQYARHIERFELSRSATNMERAITLWKNYLTRLEDSNLNSLTTREVEAHYQHHPAMSSALRVADRVVYGNLLAEDETPEIDQAFAQLREFAEQRYQLAGARVQAA</sequence>
<dbReference type="EMBL" id="JADWYK010000001">
    <property type="protein sequence ID" value="MBG8551989.1"/>
    <property type="molecule type" value="Genomic_DNA"/>
</dbReference>
<feature type="signal peptide" evidence="2">
    <location>
        <begin position="1"/>
        <end position="20"/>
    </location>
</feature>
<keyword evidence="1" id="KW-1133">Transmembrane helix</keyword>
<evidence type="ECO:0008006" key="5">
    <source>
        <dbReference type="Google" id="ProtNLM"/>
    </source>
</evidence>
<keyword evidence="1" id="KW-0812">Transmembrane</keyword>
<dbReference type="RefSeq" id="WP_196953048.1">
    <property type="nucleotide sequence ID" value="NZ_JADWYK010000001.1"/>
</dbReference>